<dbReference type="EMBL" id="CAUYUJ010020086">
    <property type="protein sequence ID" value="CAK0895783.1"/>
    <property type="molecule type" value="Genomic_DNA"/>
</dbReference>
<feature type="region of interest" description="Disordered" evidence="1">
    <location>
        <begin position="28"/>
        <end position="121"/>
    </location>
</feature>
<comment type="caution">
    <text evidence="2">The sequence shown here is derived from an EMBL/GenBank/DDBJ whole genome shotgun (WGS) entry which is preliminary data.</text>
</comment>
<organism evidence="2 3">
    <name type="scientific">Prorocentrum cordatum</name>
    <dbReference type="NCBI Taxonomy" id="2364126"/>
    <lineage>
        <taxon>Eukaryota</taxon>
        <taxon>Sar</taxon>
        <taxon>Alveolata</taxon>
        <taxon>Dinophyceae</taxon>
        <taxon>Prorocentrales</taxon>
        <taxon>Prorocentraceae</taxon>
        <taxon>Prorocentrum</taxon>
    </lineage>
</organism>
<gene>
    <name evidence="2" type="ORF">PCOR1329_LOCUS74424</name>
</gene>
<proteinExistence type="predicted"/>
<feature type="compositionally biased region" description="Basic and acidic residues" evidence="1">
    <location>
        <begin position="103"/>
        <end position="121"/>
    </location>
</feature>
<protein>
    <submittedName>
        <fullName evidence="2">Uncharacterized protein</fullName>
    </submittedName>
</protein>
<feature type="compositionally biased region" description="Basic and acidic residues" evidence="1">
    <location>
        <begin position="57"/>
        <end position="69"/>
    </location>
</feature>
<keyword evidence="3" id="KW-1185">Reference proteome</keyword>
<accession>A0ABN9X8I6</accession>
<feature type="non-terminal residue" evidence="2">
    <location>
        <position position="142"/>
    </location>
</feature>
<evidence type="ECO:0000313" key="2">
    <source>
        <dbReference type="EMBL" id="CAK0895783.1"/>
    </source>
</evidence>
<evidence type="ECO:0000256" key="1">
    <source>
        <dbReference type="SAM" id="MobiDB-lite"/>
    </source>
</evidence>
<sequence length="142" mass="15358">MSPSGNVGAAGPRPDLDRFSAFAGGVFDLEGGEKCTGCGNISGGEPRGRGSAPSSESQRRSDRSRASERRKAKGRARQAERRRAATSHDAGDRDPRRRSRRLPRGDNFSRADAEMRQRAADAACELERDGVDLELLPTFPDS</sequence>
<reference evidence="2" key="1">
    <citation type="submission" date="2023-10" db="EMBL/GenBank/DDBJ databases">
        <authorList>
            <person name="Chen Y."/>
            <person name="Shah S."/>
            <person name="Dougan E. K."/>
            <person name="Thang M."/>
            <person name="Chan C."/>
        </authorList>
    </citation>
    <scope>NUCLEOTIDE SEQUENCE [LARGE SCALE GENOMIC DNA]</scope>
</reference>
<evidence type="ECO:0000313" key="3">
    <source>
        <dbReference type="Proteomes" id="UP001189429"/>
    </source>
</evidence>
<name>A0ABN9X8I6_9DINO</name>
<dbReference type="Proteomes" id="UP001189429">
    <property type="component" value="Unassembled WGS sequence"/>
</dbReference>